<dbReference type="Pfam" id="PF00149">
    <property type="entry name" value="Metallophos"/>
    <property type="match status" value="1"/>
</dbReference>
<name>A0ABV7NBW3_9SPHN</name>
<reference evidence="3" key="1">
    <citation type="journal article" date="2019" name="Int. J. Syst. Evol. Microbiol.">
        <title>The Global Catalogue of Microorganisms (GCM) 10K type strain sequencing project: providing services to taxonomists for standard genome sequencing and annotation.</title>
        <authorList>
            <consortium name="The Broad Institute Genomics Platform"/>
            <consortium name="The Broad Institute Genome Sequencing Center for Infectious Disease"/>
            <person name="Wu L."/>
            <person name="Ma J."/>
        </authorList>
    </citation>
    <scope>NUCLEOTIDE SEQUENCE [LARGE SCALE GENOMIC DNA]</scope>
    <source>
        <strain evidence="3">CCM 7491</strain>
    </source>
</reference>
<dbReference type="InterPro" id="IPR004843">
    <property type="entry name" value="Calcineurin-like_PHP"/>
</dbReference>
<gene>
    <name evidence="2" type="ORF">ACFOKF_07235</name>
</gene>
<dbReference type="PANTHER" id="PTHR42850:SF4">
    <property type="entry name" value="ZINC-DEPENDENT ENDOPOLYPHOSPHATASE"/>
    <property type="match status" value="1"/>
</dbReference>
<dbReference type="InterPro" id="IPR029052">
    <property type="entry name" value="Metallo-depent_PP-like"/>
</dbReference>
<evidence type="ECO:0000313" key="3">
    <source>
        <dbReference type="Proteomes" id="UP001595681"/>
    </source>
</evidence>
<comment type="caution">
    <text evidence="2">The sequence shown here is derived from an EMBL/GenBank/DDBJ whole genome shotgun (WGS) entry which is preliminary data.</text>
</comment>
<dbReference type="PANTHER" id="PTHR42850">
    <property type="entry name" value="METALLOPHOSPHOESTERASE"/>
    <property type="match status" value="1"/>
</dbReference>
<proteinExistence type="predicted"/>
<dbReference type="RefSeq" id="WP_380797701.1">
    <property type="nucleotide sequence ID" value="NZ_JBHRVU010000004.1"/>
</dbReference>
<organism evidence="2 3">
    <name type="scientific">Sphingobium rhizovicinum</name>
    <dbReference type="NCBI Taxonomy" id="432308"/>
    <lineage>
        <taxon>Bacteria</taxon>
        <taxon>Pseudomonadati</taxon>
        <taxon>Pseudomonadota</taxon>
        <taxon>Alphaproteobacteria</taxon>
        <taxon>Sphingomonadales</taxon>
        <taxon>Sphingomonadaceae</taxon>
        <taxon>Sphingobium</taxon>
    </lineage>
</organism>
<keyword evidence="3" id="KW-1185">Reference proteome</keyword>
<dbReference type="Gene3D" id="3.60.21.10">
    <property type="match status" value="1"/>
</dbReference>
<dbReference type="Proteomes" id="UP001595681">
    <property type="component" value="Unassembled WGS sequence"/>
</dbReference>
<dbReference type="SUPFAM" id="SSF56300">
    <property type="entry name" value="Metallo-dependent phosphatases"/>
    <property type="match status" value="1"/>
</dbReference>
<dbReference type="EMBL" id="JBHRVU010000004">
    <property type="protein sequence ID" value="MFC3440991.1"/>
    <property type="molecule type" value="Genomic_DNA"/>
</dbReference>
<accession>A0ABV7NBW3</accession>
<protein>
    <submittedName>
        <fullName evidence="2">Metallophosphoesterase</fullName>
    </submittedName>
</protein>
<feature type="domain" description="Calcineurin-like phosphoesterase" evidence="1">
    <location>
        <begin position="25"/>
        <end position="213"/>
    </location>
</feature>
<evidence type="ECO:0000259" key="1">
    <source>
        <dbReference type="Pfam" id="PF00149"/>
    </source>
</evidence>
<dbReference type="InterPro" id="IPR050126">
    <property type="entry name" value="Ap4A_hydrolase"/>
</dbReference>
<evidence type="ECO:0000313" key="2">
    <source>
        <dbReference type="EMBL" id="MFC3440991.1"/>
    </source>
</evidence>
<sequence>MSFWRIGKRDDAIDRPPPSVGADRRVYAIGDIHGRLDLLEALLRLIAQDDRARGPMPPHLILLGDLIDRGPASRGVVERVMGLMAGGGTQCVKGNHEELFVLAARGDARIIPTFRRAGGAQTLASYGLPAATSDAMDDAAIARWMLAHVPRDHVDFIDDLPDSVEMGDYLFVHAGIRPGVPIADQKSADLRWIRRDFLDHDGIHPRMIVHGHSISPDPDQRDNRVGIDTGAYFSGRLTAIGLQGTDRWFLQTGG</sequence>